<keyword evidence="3" id="KW-0472">Membrane</keyword>
<keyword evidence="4" id="KW-0732">Signal</keyword>
<dbReference type="Proteomes" id="UP000186004">
    <property type="component" value="Unassembled WGS sequence"/>
</dbReference>
<feature type="region of interest" description="Disordered" evidence="2">
    <location>
        <begin position="294"/>
        <end position="338"/>
    </location>
</feature>
<evidence type="ECO:0000256" key="2">
    <source>
        <dbReference type="SAM" id="MobiDB-lite"/>
    </source>
</evidence>
<evidence type="ECO:0000256" key="4">
    <source>
        <dbReference type="SAM" id="SignalP"/>
    </source>
</evidence>
<accession>A0A1N7ACL7</accession>
<feature type="signal peptide" evidence="4">
    <location>
        <begin position="1"/>
        <end position="27"/>
    </location>
</feature>
<dbReference type="EMBL" id="FTNF01000009">
    <property type="protein sequence ID" value="SIR36749.1"/>
    <property type="molecule type" value="Genomic_DNA"/>
</dbReference>
<evidence type="ECO:0000259" key="5">
    <source>
        <dbReference type="Pfam" id="PF14257"/>
    </source>
</evidence>
<evidence type="ECO:0000256" key="3">
    <source>
        <dbReference type="SAM" id="Phobius"/>
    </source>
</evidence>
<feature type="coiled-coil region" evidence="1">
    <location>
        <begin position="191"/>
        <end position="218"/>
    </location>
</feature>
<feature type="compositionally biased region" description="Pro residues" evidence="2">
    <location>
        <begin position="296"/>
        <end position="332"/>
    </location>
</feature>
<evidence type="ECO:0000256" key="1">
    <source>
        <dbReference type="SAM" id="Coils"/>
    </source>
</evidence>
<keyword evidence="7" id="KW-1185">Reference proteome</keyword>
<dbReference type="RefSeq" id="WP_076471107.1">
    <property type="nucleotide sequence ID" value="NZ_FTNF01000009.1"/>
</dbReference>
<organism evidence="6 7">
    <name type="scientific">Micromonospora avicenniae</name>
    <dbReference type="NCBI Taxonomy" id="1198245"/>
    <lineage>
        <taxon>Bacteria</taxon>
        <taxon>Bacillati</taxon>
        <taxon>Actinomycetota</taxon>
        <taxon>Actinomycetes</taxon>
        <taxon>Micromonosporales</taxon>
        <taxon>Micromonosporaceae</taxon>
        <taxon>Micromonospora</taxon>
    </lineage>
</organism>
<dbReference type="OrthoDB" id="186919at2"/>
<dbReference type="Pfam" id="PF14257">
    <property type="entry name" value="DUF4349"/>
    <property type="match status" value="1"/>
</dbReference>
<dbReference type="AlphaFoldDB" id="A0A1N7ACL7"/>
<keyword evidence="3" id="KW-1133">Transmembrane helix</keyword>
<gene>
    <name evidence="6" type="ORF">SAMN05444858_10951</name>
</gene>
<evidence type="ECO:0000313" key="6">
    <source>
        <dbReference type="EMBL" id="SIR36749.1"/>
    </source>
</evidence>
<dbReference type="InterPro" id="IPR025645">
    <property type="entry name" value="DUF4349"/>
</dbReference>
<name>A0A1N7ACL7_9ACTN</name>
<dbReference type="PROSITE" id="PS51257">
    <property type="entry name" value="PROKAR_LIPOPROTEIN"/>
    <property type="match status" value="1"/>
</dbReference>
<feature type="chain" id="PRO_5009940221" description="DUF4349 domain-containing protein" evidence="4">
    <location>
        <begin position="28"/>
        <end position="338"/>
    </location>
</feature>
<keyword evidence="3" id="KW-0812">Transmembrane</keyword>
<feature type="region of interest" description="Disordered" evidence="2">
    <location>
        <begin position="31"/>
        <end position="70"/>
    </location>
</feature>
<feature type="transmembrane region" description="Helical" evidence="3">
    <location>
        <begin position="261"/>
        <end position="287"/>
    </location>
</feature>
<reference evidence="6 7" key="1">
    <citation type="submission" date="2017-01" db="EMBL/GenBank/DDBJ databases">
        <authorList>
            <person name="Mah S.A."/>
            <person name="Swanson W.J."/>
            <person name="Moy G.W."/>
            <person name="Vacquier V.D."/>
        </authorList>
    </citation>
    <scope>NUCLEOTIDE SEQUENCE [LARGE SCALE GENOMIC DNA]</scope>
    <source>
        <strain evidence="6 7">DSM 45758</strain>
    </source>
</reference>
<sequence>MDVRSRRRRGVLVAVLVASLAAGGCSAADGTDEAGSAAGAADAGAAPPPARAGVPGEAGAPGPAGAGAPDLRVDQRSIIYTGTMLVRVDDVDKAARDAVAAVTAAGGFVGGDQRSSVDADARAELSLRVPAARFTGIVDELAKLGRQERREIRTEDVTEETVDLDARIATQRARVDSGRKLLARATTISDLVSLEGELAKREADLASLEAKKRRLADLTALSTITLTLLGRDVSTADESTDLGFMTGLRGGWKVFLSSMTLLLTVLGALLPWLVVLGVPLAALLVLLRRRRRRNPPAAPVGAPPPPPVGGPQPPQVSGPQPPQVSGPQPPVPATRSAP</sequence>
<protein>
    <recommendedName>
        <fullName evidence="5">DUF4349 domain-containing protein</fullName>
    </recommendedName>
</protein>
<feature type="domain" description="DUF4349" evidence="5">
    <location>
        <begin position="76"/>
        <end position="282"/>
    </location>
</feature>
<evidence type="ECO:0000313" key="7">
    <source>
        <dbReference type="Proteomes" id="UP000186004"/>
    </source>
</evidence>
<keyword evidence="1" id="KW-0175">Coiled coil</keyword>
<dbReference type="STRING" id="1198245.SAMN05444858_10951"/>
<proteinExistence type="predicted"/>